<dbReference type="AlphaFoldDB" id="A0AAU9DEQ6"/>
<sequence>MEVNSKNYEILHRLKSALKGGKKMKLSELKKYSINYDWKTIYVGVGQFYFNFETISEYAVTLMEEGNDDFIAELTWNIDSSNVQESLEKIKMRYFPKFTESSDDYKFEERKLRYVYLEGLDRSLKNKEELLDKIAEYYDNHNYPIEISSFINYMPQDIPTTTDDLIKNFHGFLDTEYKILKGI</sequence>
<proteinExistence type="predicted"/>
<evidence type="ECO:0000313" key="1">
    <source>
        <dbReference type="EMBL" id="BDR59372.1"/>
    </source>
</evidence>
<keyword evidence="2" id="KW-1185">Reference proteome</keyword>
<dbReference type="KEGG" id="xap:XA3_18130"/>
<accession>A0AAU9DEQ6</accession>
<dbReference type="RefSeq" id="WP_317635172.1">
    <property type="nucleotide sequence ID" value="NZ_AP026802.1"/>
</dbReference>
<evidence type="ECO:0000313" key="2">
    <source>
        <dbReference type="Proteomes" id="UP001321861"/>
    </source>
</evidence>
<gene>
    <name evidence="1" type="ORF">XA3_18130</name>
</gene>
<dbReference type="EMBL" id="AP026802">
    <property type="protein sequence ID" value="BDR59372.1"/>
    <property type="molecule type" value="Genomic_DNA"/>
</dbReference>
<evidence type="ECO:0008006" key="3">
    <source>
        <dbReference type="Google" id="ProtNLM"/>
    </source>
</evidence>
<protein>
    <recommendedName>
        <fullName evidence="3">DUF4304 domain-containing protein</fullName>
    </recommendedName>
</protein>
<name>A0AAU9DEQ6_9LACO</name>
<dbReference type="PIRSF" id="PIRSF015278">
    <property type="entry name" value="UCP015278"/>
    <property type="match status" value="1"/>
</dbReference>
<dbReference type="InterPro" id="IPR016630">
    <property type="entry name" value="UCP015278"/>
</dbReference>
<reference evidence="1 2" key="1">
    <citation type="journal article" date="2023" name="Microbiol. Spectr.">
        <title>Symbiosis of Carpenter Bees with Uncharacterized Lactic Acid Bacteria Showing NAD Auxotrophy.</title>
        <authorList>
            <person name="Kawasaki S."/>
            <person name="Ozawa K."/>
            <person name="Mori T."/>
            <person name="Yamamoto A."/>
            <person name="Ito M."/>
            <person name="Ohkuma M."/>
            <person name="Sakamoto M."/>
            <person name="Matsutani M."/>
        </authorList>
    </citation>
    <scope>NUCLEOTIDE SEQUENCE [LARGE SCALE GENOMIC DNA]</scope>
    <source>
        <strain evidence="1 2">XA3</strain>
    </source>
</reference>
<organism evidence="1 2">
    <name type="scientific">Xylocopilactobacillus apicola</name>
    <dbReference type="NCBI Taxonomy" id="2932184"/>
    <lineage>
        <taxon>Bacteria</taxon>
        <taxon>Bacillati</taxon>
        <taxon>Bacillota</taxon>
        <taxon>Bacilli</taxon>
        <taxon>Lactobacillales</taxon>
        <taxon>Lactobacillaceae</taxon>
        <taxon>Xylocopilactobacillus</taxon>
    </lineage>
</organism>
<dbReference type="Pfam" id="PF10004">
    <property type="entry name" value="DUF2247"/>
    <property type="match status" value="1"/>
</dbReference>
<dbReference type="Proteomes" id="UP001321861">
    <property type="component" value="Chromosome"/>
</dbReference>